<gene>
    <name evidence="2" type="ORF">S01H4_18992</name>
</gene>
<dbReference type="SUPFAM" id="SSF53383">
    <property type="entry name" value="PLP-dependent transferases"/>
    <property type="match status" value="1"/>
</dbReference>
<reference evidence="2" key="1">
    <citation type="journal article" date="2014" name="Front. Microbiol.">
        <title>High frequency of phylogenetically diverse reductive dehalogenase-homologous genes in deep subseafloor sedimentary metagenomes.</title>
        <authorList>
            <person name="Kawai M."/>
            <person name="Futagami T."/>
            <person name="Toyoda A."/>
            <person name="Takaki Y."/>
            <person name="Nishi S."/>
            <person name="Hori S."/>
            <person name="Arai W."/>
            <person name="Tsubouchi T."/>
            <person name="Morono Y."/>
            <person name="Uchiyama I."/>
            <person name="Ito T."/>
            <person name="Fujiyama A."/>
            <person name="Inagaki F."/>
            <person name="Takami H."/>
        </authorList>
    </citation>
    <scope>NUCLEOTIDE SEQUENCE</scope>
    <source>
        <strain evidence="2">Expedition CK06-06</strain>
    </source>
</reference>
<evidence type="ECO:0000259" key="1">
    <source>
        <dbReference type="Pfam" id="PF00266"/>
    </source>
</evidence>
<dbReference type="Pfam" id="PF00266">
    <property type="entry name" value="Aminotran_5"/>
    <property type="match status" value="1"/>
</dbReference>
<proteinExistence type="predicted"/>
<name>X1A1M2_9ZZZZ</name>
<dbReference type="InterPro" id="IPR000192">
    <property type="entry name" value="Aminotrans_V_dom"/>
</dbReference>
<evidence type="ECO:0000313" key="2">
    <source>
        <dbReference type="EMBL" id="GAG54196.1"/>
    </source>
</evidence>
<feature type="domain" description="Aminotransferase class V" evidence="1">
    <location>
        <begin position="22"/>
        <end position="137"/>
    </location>
</feature>
<dbReference type="AlphaFoldDB" id="X1A1M2"/>
<dbReference type="InterPro" id="IPR015424">
    <property type="entry name" value="PyrdxlP-dep_Trfase"/>
</dbReference>
<accession>X1A1M2</accession>
<comment type="caution">
    <text evidence="2">The sequence shown here is derived from an EMBL/GenBank/DDBJ whole genome shotgun (WGS) entry which is preliminary data.</text>
</comment>
<dbReference type="Gene3D" id="3.90.1150.10">
    <property type="entry name" value="Aspartate Aminotransferase, domain 1"/>
    <property type="match status" value="1"/>
</dbReference>
<protein>
    <recommendedName>
        <fullName evidence="1">Aminotransferase class V domain-containing protein</fullName>
    </recommendedName>
</protein>
<feature type="non-terminal residue" evidence="2">
    <location>
        <position position="1"/>
    </location>
</feature>
<sequence>TNTGWLSAQWVDFNNFSELPPLKNSAARYEEGTKNLIGIFGLMEHLKLILEIGPAEIEKRIFHLREILINGLKDKGCEILSPISKKNGSGIVTFKHVKTDSEVLYEELIKKKIIVSLRSGWIRVSPHFYNTDDEIKELLNNV</sequence>
<dbReference type="EMBL" id="BART01008443">
    <property type="protein sequence ID" value="GAG54196.1"/>
    <property type="molecule type" value="Genomic_DNA"/>
</dbReference>
<dbReference type="InterPro" id="IPR015422">
    <property type="entry name" value="PyrdxlP-dep_Trfase_small"/>
</dbReference>
<organism evidence="2">
    <name type="scientific">marine sediment metagenome</name>
    <dbReference type="NCBI Taxonomy" id="412755"/>
    <lineage>
        <taxon>unclassified sequences</taxon>
        <taxon>metagenomes</taxon>
        <taxon>ecological metagenomes</taxon>
    </lineage>
</organism>